<keyword evidence="2" id="KW-0812">Transmembrane</keyword>
<name>A0A251N3M7_PRUPE</name>
<dbReference type="PANTHER" id="PTHR14110:SF5">
    <property type="entry name" value="OUTER ENVELOPE PORE PROTEIN 16-4, CHLOROPLASTIC"/>
    <property type="match status" value="1"/>
</dbReference>
<comment type="subcellular location">
    <subcellularLocation>
        <location evidence="1">Membrane</location>
        <topology evidence="1">Multi-pass membrane protein</topology>
    </subcellularLocation>
</comment>
<dbReference type="Gramene" id="ONH93936">
    <property type="protein sequence ID" value="ONH93936"/>
    <property type="gene ID" value="PRUPE_8G261600"/>
</dbReference>
<evidence type="ECO:0000256" key="3">
    <source>
        <dbReference type="ARBA" id="ARBA00022989"/>
    </source>
</evidence>
<dbReference type="GO" id="GO:0008320">
    <property type="term" value="F:protein transmembrane transporter activity"/>
    <property type="evidence" value="ECO:0000318"/>
    <property type="project" value="GO_Central"/>
</dbReference>
<dbReference type="GO" id="GO:0042721">
    <property type="term" value="C:TIM22 mitochondrial import inner membrane insertion complex"/>
    <property type="evidence" value="ECO:0000318"/>
    <property type="project" value="GO_Central"/>
</dbReference>
<evidence type="ECO:0000256" key="2">
    <source>
        <dbReference type="ARBA" id="ARBA00022692"/>
    </source>
</evidence>
<organism evidence="5 6">
    <name type="scientific">Prunus persica</name>
    <name type="common">Peach</name>
    <name type="synonym">Amygdalus persica</name>
    <dbReference type="NCBI Taxonomy" id="3760"/>
    <lineage>
        <taxon>Eukaryota</taxon>
        <taxon>Viridiplantae</taxon>
        <taxon>Streptophyta</taxon>
        <taxon>Embryophyta</taxon>
        <taxon>Tracheophyta</taxon>
        <taxon>Spermatophyta</taxon>
        <taxon>Magnoliopsida</taxon>
        <taxon>eudicotyledons</taxon>
        <taxon>Gunneridae</taxon>
        <taxon>Pentapetalae</taxon>
        <taxon>rosids</taxon>
        <taxon>fabids</taxon>
        <taxon>Rosales</taxon>
        <taxon>Rosaceae</taxon>
        <taxon>Amygdaloideae</taxon>
        <taxon>Amygdaleae</taxon>
        <taxon>Prunus</taxon>
    </lineage>
</organism>
<dbReference type="PANTHER" id="PTHR14110">
    <property type="entry name" value="MITOCHONDRIAL IMPORT INNER MEMBRANE TRANSLOCASE SUBUNIT TIM22"/>
    <property type="match status" value="1"/>
</dbReference>
<accession>A0A251N3M7</accession>
<dbReference type="Pfam" id="PF02466">
    <property type="entry name" value="Tim17"/>
    <property type="match status" value="1"/>
</dbReference>
<dbReference type="Gramene" id="ONH93937">
    <property type="protein sequence ID" value="ONH93937"/>
    <property type="gene ID" value="PRUPE_8G261600"/>
</dbReference>
<protein>
    <submittedName>
        <fullName evidence="5">Uncharacterized protein</fullName>
    </submittedName>
</protein>
<evidence type="ECO:0000313" key="5">
    <source>
        <dbReference type="EMBL" id="ONH93937.1"/>
    </source>
</evidence>
<dbReference type="EMBL" id="CM007658">
    <property type="protein sequence ID" value="ONH93937.1"/>
    <property type="molecule type" value="Genomic_DNA"/>
</dbReference>
<keyword evidence="4" id="KW-0472">Membrane</keyword>
<evidence type="ECO:0000256" key="1">
    <source>
        <dbReference type="ARBA" id="ARBA00004141"/>
    </source>
</evidence>
<dbReference type="eggNOG" id="ENOG502S1KR">
    <property type="taxonomic scope" value="Eukaryota"/>
</dbReference>
<proteinExistence type="predicted"/>
<dbReference type="AlphaFoldDB" id="A0A251N3M7"/>
<dbReference type="Proteomes" id="UP000006882">
    <property type="component" value="Chromosome G8"/>
</dbReference>
<evidence type="ECO:0000313" key="6">
    <source>
        <dbReference type="Proteomes" id="UP000006882"/>
    </source>
</evidence>
<dbReference type="GO" id="GO:0045039">
    <property type="term" value="P:protein insertion into mitochondrial inner membrane"/>
    <property type="evidence" value="ECO:0000318"/>
    <property type="project" value="GO_Central"/>
</dbReference>
<dbReference type="GO" id="GO:0030943">
    <property type="term" value="F:mitochondrion targeting sequence binding"/>
    <property type="evidence" value="ECO:0000318"/>
    <property type="project" value="GO_Central"/>
</dbReference>
<dbReference type="STRING" id="3760.A0A251N3M7"/>
<dbReference type="InterPro" id="IPR039175">
    <property type="entry name" value="TIM22"/>
</dbReference>
<reference evidence="5" key="2">
    <citation type="submission" date="2016-12" db="EMBL/GenBank/DDBJ databases">
        <title>WGS assembly of Prunus persica.</title>
        <authorList>
            <person name="Verde I."/>
            <person name="Jenkins J."/>
            <person name="Dondini L."/>
            <person name="Micali S."/>
            <person name="Pagliarani G."/>
            <person name="Vendramin E."/>
            <person name="Paris R."/>
            <person name="Aramini V."/>
            <person name="Gazza L."/>
            <person name="Rossini L."/>
            <person name="Bassi D."/>
            <person name="Troggio M."/>
            <person name="Shu S."/>
            <person name="Grimwood J.H."/>
            <person name="Tartarini S."/>
            <person name="Dettori M.T."/>
            <person name="Schmutz J."/>
        </authorList>
    </citation>
    <scope>NUCLEOTIDE SEQUENCE</scope>
</reference>
<gene>
    <name evidence="5" type="ORF">PRUPE_8G261600</name>
</gene>
<sequence length="130" mass="13342">MEGEPYDVVPCSSVAVDSILRIGTAGAIWGLCSAPHEARKQGLGGVAQAAFVARSASSCGFQYGLVAGICTATHCGLQRYRGKSDWVNGLIAGAVAGGAIAAMTRSWTQVVPMACLVSAFKVATDYARTT</sequence>
<dbReference type="EMBL" id="CM007658">
    <property type="protein sequence ID" value="ONH93936.1"/>
    <property type="molecule type" value="Genomic_DNA"/>
</dbReference>
<evidence type="ECO:0000256" key="4">
    <source>
        <dbReference type="ARBA" id="ARBA00023136"/>
    </source>
</evidence>
<keyword evidence="6" id="KW-1185">Reference proteome</keyword>
<reference evidence="5 6" key="1">
    <citation type="journal article" date="2013" name="Nat. Genet.">
        <title>The high-quality draft genome of peach (Prunus persica) identifies unique patterns of genetic diversity, domestication and genome evolution.</title>
        <authorList>
            <consortium name="International Peach Genome Initiative"/>
            <person name="Verde I."/>
            <person name="Abbott A.G."/>
            <person name="Scalabrin S."/>
            <person name="Jung S."/>
            <person name="Shu S."/>
            <person name="Marroni F."/>
            <person name="Zhebentyayeva T."/>
            <person name="Dettori M.T."/>
            <person name="Grimwood J."/>
            <person name="Cattonaro F."/>
            <person name="Zuccolo A."/>
            <person name="Rossini L."/>
            <person name="Jenkins J."/>
            <person name="Vendramin E."/>
            <person name="Meisel L.A."/>
            <person name="Decroocq V."/>
            <person name="Sosinski B."/>
            <person name="Prochnik S."/>
            <person name="Mitros T."/>
            <person name="Policriti A."/>
            <person name="Cipriani G."/>
            <person name="Dondini L."/>
            <person name="Ficklin S."/>
            <person name="Goodstein D.M."/>
            <person name="Xuan P."/>
            <person name="Del Fabbro C."/>
            <person name="Aramini V."/>
            <person name="Copetti D."/>
            <person name="Gonzalez S."/>
            <person name="Horner D.S."/>
            <person name="Falchi R."/>
            <person name="Lucas S."/>
            <person name="Mica E."/>
            <person name="Maldonado J."/>
            <person name="Lazzari B."/>
            <person name="Bielenberg D."/>
            <person name="Pirona R."/>
            <person name="Miculan M."/>
            <person name="Barakat A."/>
            <person name="Testolin R."/>
            <person name="Stella A."/>
            <person name="Tartarini S."/>
            <person name="Tonutti P."/>
            <person name="Arus P."/>
            <person name="Orellana A."/>
            <person name="Wells C."/>
            <person name="Main D."/>
            <person name="Vizzotto G."/>
            <person name="Silva H."/>
            <person name="Salamini F."/>
            <person name="Schmutz J."/>
            <person name="Morgante M."/>
            <person name="Rokhsar D.S."/>
        </authorList>
    </citation>
    <scope>NUCLEOTIDE SEQUENCE [LARGE SCALE GENOMIC DNA]</scope>
    <source>
        <strain evidence="6">cv. Nemared</strain>
    </source>
</reference>
<keyword evidence="3" id="KW-1133">Transmembrane helix</keyword>